<accession>A0AAT9G8K4</accession>
<dbReference type="Pfam" id="PF06412">
    <property type="entry name" value="TraD"/>
    <property type="match status" value="1"/>
</dbReference>
<evidence type="ECO:0000313" key="1">
    <source>
        <dbReference type="EMBL" id="BFD46159.1"/>
    </source>
</evidence>
<organism evidence="1">
    <name type="scientific">Candidatus Tisiphia endosymbiont of Sergentomyia squamirostris</name>
    <dbReference type="NCBI Taxonomy" id="3113639"/>
    <lineage>
        <taxon>Bacteria</taxon>
        <taxon>Pseudomonadati</taxon>
        <taxon>Pseudomonadota</taxon>
        <taxon>Alphaproteobacteria</taxon>
        <taxon>Rickettsiales</taxon>
        <taxon>Rickettsiaceae</taxon>
        <taxon>Rickettsieae</taxon>
        <taxon>Candidatus Tisiphia</taxon>
    </lineage>
</organism>
<name>A0AAT9G8K4_9RICK</name>
<dbReference type="AlphaFoldDB" id="A0AAT9G8K4"/>
<gene>
    <name evidence="1" type="ORF">DMENIID0002_08050</name>
</gene>
<evidence type="ECO:0008006" key="2">
    <source>
        <dbReference type="Google" id="ProtNLM"/>
    </source>
</evidence>
<sequence>MNNQNTHYLERKQDARKKIMLGGLIIKAGLDYLHPKDTQALYGMLLANYSH</sequence>
<proteinExistence type="predicted"/>
<dbReference type="InterPro" id="IPR009444">
    <property type="entry name" value="Conjugal_tfr_TraD_a-type"/>
</dbReference>
<dbReference type="EMBL" id="AP029170">
    <property type="protein sequence ID" value="BFD46159.1"/>
    <property type="molecule type" value="Genomic_DNA"/>
</dbReference>
<reference evidence="1" key="1">
    <citation type="submission" date="2024-01" db="EMBL/GenBank/DDBJ databases">
        <title>Sequencing the genomes of a sandfly, Sergentomyia squamirostris, and its two endosymbionts.</title>
        <authorList>
            <person name="Itokawa K."/>
            <person name="Sanjoba C."/>
        </authorList>
    </citation>
    <scope>NUCLEOTIDE SEQUENCE</scope>
    <source>
        <strain evidence="1">RiSSQ</strain>
    </source>
</reference>
<protein>
    <recommendedName>
        <fullName evidence="2">Conjugative transfer protein TraD</fullName>
    </recommendedName>
</protein>